<comment type="caution">
    <text evidence="1">The sequence shown here is derived from an EMBL/GenBank/DDBJ whole genome shotgun (WGS) entry which is preliminary data.</text>
</comment>
<name>A0A6L9VXQ5_9ACTN</name>
<proteinExistence type="predicted"/>
<evidence type="ECO:0008006" key="3">
    <source>
        <dbReference type="Google" id="ProtNLM"/>
    </source>
</evidence>
<reference evidence="1 2" key="1">
    <citation type="submission" date="2019-12" db="EMBL/GenBank/DDBJ databases">
        <title>the WGS of Blastococcus saxobsidens 67B17.</title>
        <authorList>
            <person name="Jiang Z."/>
        </authorList>
    </citation>
    <scope>NUCLEOTIDE SEQUENCE [LARGE SCALE GENOMIC DNA]</scope>
    <source>
        <strain evidence="1 2">67B17</strain>
    </source>
</reference>
<gene>
    <name evidence="1" type="ORF">GCU60_02040</name>
</gene>
<dbReference type="Proteomes" id="UP000479241">
    <property type="component" value="Unassembled WGS sequence"/>
</dbReference>
<dbReference type="EMBL" id="JAAGWG010000002">
    <property type="protein sequence ID" value="NEK84547.1"/>
    <property type="molecule type" value="Genomic_DNA"/>
</dbReference>
<sequence length="142" mass="15073">MSAAETSTAPATVLLYSHRPEVRDAVRTAVGRRPAADVGPITWVECATADDVVSAVDAGGIDLCVLDGEAQPTGGMALTRQLEVEVADRPAVCLLIARQPDRWLAHWSRAEATLPMPVDPLVAPGVVAELLRAHARRPVVRP</sequence>
<dbReference type="RefSeq" id="WP_163201951.1">
    <property type="nucleotide sequence ID" value="NZ_JAAGWG010000002.1"/>
</dbReference>
<dbReference type="AlphaFoldDB" id="A0A6L9VXQ5"/>
<evidence type="ECO:0000313" key="2">
    <source>
        <dbReference type="Proteomes" id="UP000479241"/>
    </source>
</evidence>
<accession>A0A6L9VXQ5</accession>
<organism evidence="1 2">
    <name type="scientific">Blastococcus saxobsidens</name>
    <dbReference type="NCBI Taxonomy" id="138336"/>
    <lineage>
        <taxon>Bacteria</taxon>
        <taxon>Bacillati</taxon>
        <taxon>Actinomycetota</taxon>
        <taxon>Actinomycetes</taxon>
        <taxon>Geodermatophilales</taxon>
        <taxon>Geodermatophilaceae</taxon>
        <taxon>Blastococcus</taxon>
    </lineage>
</organism>
<evidence type="ECO:0000313" key="1">
    <source>
        <dbReference type="EMBL" id="NEK84547.1"/>
    </source>
</evidence>
<protein>
    <recommendedName>
        <fullName evidence="3">Response regulatory domain-containing protein</fullName>
    </recommendedName>
</protein>